<dbReference type="EMBL" id="MU117978">
    <property type="protein sequence ID" value="KAF9651050.1"/>
    <property type="molecule type" value="Genomic_DNA"/>
</dbReference>
<proteinExistence type="predicted"/>
<dbReference type="Proteomes" id="UP000886501">
    <property type="component" value="Unassembled WGS sequence"/>
</dbReference>
<reference evidence="1" key="1">
    <citation type="submission" date="2019-10" db="EMBL/GenBank/DDBJ databases">
        <authorList>
            <consortium name="DOE Joint Genome Institute"/>
            <person name="Kuo A."/>
            <person name="Miyauchi S."/>
            <person name="Kiss E."/>
            <person name="Drula E."/>
            <person name="Kohler A."/>
            <person name="Sanchez-Garcia M."/>
            <person name="Andreopoulos B."/>
            <person name="Barry K.W."/>
            <person name="Bonito G."/>
            <person name="Buee M."/>
            <person name="Carver A."/>
            <person name="Chen C."/>
            <person name="Cichocki N."/>
            <person name="Clum A."/>
            <person name="Culley D."/>
            <person name="Crous P.W."/>
            <person name="Fauchery L."/>
            <person name="Girlanda M."/>
            <person name="Hayes R."/>
            <person name="Keri Z."/>
            <person name="Labutti K."/>
            <person name="Lipzen A."/>
            <person name="Lombard V."/>
            <person name="Magnuson J."/>
            <person name="Maillard F."/>
            <person name="Morin E."/>
            <person name="Murat C."/>
            <person name="Nolan M."/>
            <person name="Ohm R."/>
            <person name="Pangilinan J."/>
            <person name="Pereira M."/>
            <person name="Perotto S."/>
            <person name="Peter M."/>
            <person name="Riley R."/>
            <person name="Sitrit Y."/>
            <person name="Stielow B."/>
            <person name="Szollosi G."/>
            <person name="Zifcakova L."/>
            <person name="Stursova M."/>
            <person name="Spatafora J.W."/>
            <person name="Tedersoo L."/>
            <person name="Vaario L.-M."/>
            <person name="Yamada A."/>
            <person name="Yan M."/>
            <person name="Wang P."/>
            <person name="Xu J."/>
            <person name="Bruns T."/>
            <person name="Baldrian P."/>
            <person name="Vilgalys R."/>
            <person name="Henrissat B."/>
            <person name="Grigoriev I.V."/>
            <person name="Hibbett D."/>
            <person name="Nagy L.G."/>
            <person name="Martin F.M."/>
        </authorList>
    </citation>
    <scope>NUCLEOTIDE SEQUENCE</scope>
    <source>
        <strain evidence="1">P2</strain>
    </source>
</reference>
<organism evidence="1 2">
    <name type="scientific">Thelephora ganbajun</name>
    <name type="common">Ganba fungus</name>
    <dbReference type="NCBI Taxonomy" id="370292"/>
    <lineage>
        <taxon>Eukaryota</taxon>
        <taxon>Fungi</taxon>
        <taxon>Dikarya</taxon>
        <taxon>Basidiomycota</taxon>
        <taxon>Agaricomycotina</taxon>
        <taxon>Agaricomycetes</taxon>
        <taxon>Thelephorales</taxon>
        <taxon>Thelephoraceae</taxon>
        <taxon>Thelephora</taxon>
    </lineage>
</organism>
<sequence length="91" mass="9907">MSYGATTKQRDGARITCTRNRLALLMVGLPRTSIGKSAEVESELTALLDFTVPRGLHFSISKSPNGLFRTTYAMDALPSLHGSIGYISEFI</sequence>
<accession>A0ACB6ZML1</accession>
<evidence type="ECO:0000313" key="1">
    <source>
        <dbReference type="EMBL" id="KAF9651050.1"/>
    </source>
</evidence>
<gene>
    <name evidence="1" type="ORF">BDM02DRAFT_3111047</name>
</gene>
<comment type="caution">
    <text evidence="1">The sequence shown here is derived from an EMBL/GenBank/DDBJ whole genome shotgun (WGS) entry which is preliminary data.</text>
</comment>
<keyword evidence="2" id="KW-1185">Reference proteome</keyword>
<evidence type="ECO:0000313" key="2">
    <source>
        <dbReference type="Proteomes" id="UP000886501"/>
    </source>
</evidence>
<name>A0ACB6ZML1_THEGA</name>
<reference evidence="1" key="2">
    <citation type="journal article" date="2020" name="Nat. Commun.">
        <title>Large-scale genome sequencing of mycorrhizal fungi provides insights into the early evolution of symbiotic traits.</title>
        <authorList>
            <person name="Miyauchi S."/>
            <person name="Kiss E."/>
            <person name="Kuo A."/>
            <person name="Drula E."/>
            <person name="Kohler A."/>
            <person name="Sanchez-Garcia M."/>
            <person name="Morin E."/>
            <person name="Andreopoulos B."/>
            <person name="Barry K.W."/>
            <person name="Bonito G."/>
            <person name="Buee M."/>
            <person name="Carver A."/>
            <person name="Chen C."/>
            <person name="Cichocki N."/>
            <person name="Clum A."/>
            <person name="Culley D."/>
            <person name="Crous P.W."/>
            <person name="Fauchery L."/>
            <person name="Girlanda M."/>
            <person name="Hayes R.D."/>
            <person name="Keri Z."/>
            <person name="LaButti K."/>
            <person name="Lipzen A."/>
            <person name="Lombard V."/>
            <person name="Magnuson J."/>
            <person name="Maillard F."/>
            <person name="Murat C."/>
            <person name="Nolan M."/>
            <person name="Ohm R.A."/>
            <person name="Pangilinan J."/>
            <person name="Pereira M.F."/>
            <person name="Perotto S."/>
            <person name="Peter M."/>
            <person name="Pfister S."/>
            <person name="Riley R."/>
            <person name="Sitrit Y."/>
            <person name="Stielow J.B."/>
            <person name="Szollosi G."/>
            <person name="Zifcakova L."/>
            <person name="Stursova M."/>
            <person name="Spatafora J.W."/>
            <person name="Tedersoo L."/>
            <person name="Vaario L.M."/>
            <person name="Yamada A."/>
            <person name="Yan M."/>
            <person name="Wang P."/>
            <person name="Xu J."/>
            <person name="Bruns T."/>
            <person name="Baldrian P."/>
            <person name="Vilgalys R."/>
            <person name="Dunand C."/>
            <person name="Henrissat B."/>
            <person name="Grigoriev I.V."/>
            <person name="Hibbett D."/>
            <person name="Nagy L.G."/>
            <person name="Martin F.M."/>
        </authorList>
    </citation>
    <scope>NUCLEOTIDE SEQUENCE</scope>
    <source>
        <strain evidence="1">P2</strain>
    </source>
</reference>
<protein>
    <submittedName>
        <fullName evidence="1">Uncharacterized protein</fullName>
    </submittedName>
</protein>